<protein>
    <submittedName>
        <fullName evidence="1">Methionine adenosyltransferase</fullName>
        <ecNumber evidence="1">2.5.1.6</ecNumber>
    </submittedName>
</protein>
<evidence type="ECO:0000313" key="1">
    <source>
        <dbReference type="EMBL" id="TDF74222.1"/>
    </source>
</evidence>
<dbReference type="EC" id="2.5.1.6" evidence="1"/>
<organism evidence="1 2">
    <name type="scientific">Candidatus Syntrophosphaera thermopropionivorans</name>
    <dbReference type="NCBI Taxonomy" id="2593015"/>
    <lineage>
        <taxon>Bacteria</taxon>
        <taxon>Pseudomonadati</taxon>
        <taxon>Candidatus Cloacimonadota</taxon>
        <taxon>Candidatus Cloacimonadia</taxon>
        <taxon>Candidatus Cloacimonadales</taxon>
        <taxon>Candidatus Cloacimonadaceae</taxon>
        <taxon>Candidatus Syntrophosphaera</taxon>
    </lineage>
</organism>
<name>A0AC61QKK1_9BACT</name>
<evidence type="ECO:0000313" key="2">
    <source>
        <dbReference type="Proteomes" id="UP000294588"/>
    </source>
</evidence>
<comment type="caution">
    <text evidence="1">The sequence shown here is derived from an EMBL/GenBank/DDBJ whole genome shotgun (WGS) entry which is preliminary data.</text>
</comment>
<gene>
    <name evidence="1" type="ORF">E0946_02005</name>
</gene>
<dbReference type="EMBL" id="SMOG01000002">
    <property type="protein sequence ID" value="TDF74222.1"/>
    <property type="molecule type" value="Genomic_DNA"/>
</dbReference>
<dbReference type="Proteomes" id="UP000294588">
    <property type="component" value="Unassembled WGS sequence"/>
</dbReference>
<reference evidence="1" key="1">
    <citation type="submission" date="2019-03" db="EMBL/GenBank/DDBJ databases">
        <title>Candidatus Syntrophosphaera thermopropionivorans: a novel player in syntrophic propionate oxidation during anaerobic digestion.</title>
        <authorList>
            <person name="Dyksma S."/>
        </authorList>
    </citation>
    <scope>NUCLEOTIDE SEQUENCE</scope>
    <source>
        <strain evidence="1">W5</strain>
    </source>
</reference>
<proteinExistence type="predicted"/>
<sequence length="390" mass="43425">MTALHENKPCEKNEYVFTSESVSEGHPDKVCDQISDAILDAYLKEHPSSRVACETLCTENRVILSGEISSPGNLSLDIEPIVRNVIRNIGYIHPGIGFDDNCEINNYLHSQETALRENEGAGDQGLMFGYACTQTRHYMPAPIAMAHKLLQNLAELRKNGTIPYLLPDAKSQVSMRFCGRKPVSVETVVISTHHKHISKSEFEEMKRAINQLVIKPTIEEMENDTCSTFQANNYQVKINPLNEWEDGGPAADTGLTGRKIIVDTYGGWAQHGGGAFSGKDATKVDRSASYMARHIAKSIVASGLAEECLLQFSFIIGEAEPVSLMVDTFGTGKMSEKELESLIRKSFPLTVKGIIEYLDLRKPIFFPTASYGHFGRDDENFTWERVKELK</sequence>
<keyword evidence="1" id="KW-0808">Transferase</keyword>
<accession>A0AC61QKK1</accession>
<keyword evidence="2" id="KW-1185">Reference proteome</keyword>